<protein>
    <recommendedName>
        <fullName evidence="7">DUF632 domain-containing protein</fullName>
    </recommendedName>
</protein>
<feature type="region of interest" description="Disordered" evidence="2">
    <location>
        <begin position="213"/>
        <end position="244"/>
    </location>
</feature>
<dbReference type="OrthoDB" id="694308at2759"/>
<feature type="compositionally biased region" description="Polar residues" evidence="2">
    <location>
        <begin position="685"/>
        <end position="696"/>
    </location>
</feature>
<dbReference type="PANTHER" id="PTHR21450">
    <property type="entry name" value="PROTEIN ALTERED PHOSPHATE STARVATION RESPONSE 1"/>
    <property type="match status" value="1"/>
</dbReference>
<dbReference type="Proteomes" id="UP000295252">
    <property type="component" value="Chromosome I"/>
</dbReference>
<feature type="compositionally biased region" description="Basic and acidic residues" evidence="2">
    <location>
        <begin position="221"/>
        <end position="233"/>
    </location>
</feature>
<dbReference type="Gramene" id="CDP19129">
    <property type="protein sequence ID" value="CDP19129"/>
    <property type="gene ID" value="GSCOC_T00009385001"/>
</dbReference>
<reference evidence="6" key="1">
    <citation type="journal article" date="2014" name="Science">
        <title>The coffee genome provides insight into the convergent evolution of caffeine biosynthesis.</title>
        <authorList>
            <person name="Denoeud F."/>
            <person name="Carretero-Paulet L."/>
            <person name="Dereeper A."/>
            <person name="Droc G."/>
            <person name="Guyot R."/>
            <person name="Pietrella M."/>
            <person name="Zheng C."/>
            <person name="Alberti A."/>
            <person name="Anthony F."/>
            <person name="Aprea G."/>
            <person name="Aury J.M."/>
            <person name="Bento P."/>
            <person name="Bernard M."/>
            <person name="Bocs S."/>
            <person name="Campa C."/>
            <person name="Cenci A."/>
            <person name="Combes M.C."/>
            <person name="Crouzillat D."/>
            <person name="Da Silva C."/>
            <person name="Daddiego L."/>
            <person name="De Bellis F."/>
            <person name="Dussert S."/>
            <person name="Garsmeur O."/>
            <person name="Gayraud T."/>
            <person name="Guignon V."/>
            <person name="Jahn K."/>
            <person name="Jamilloux V."/>
            <person name="Joet T."/>
            <person name="Labadie K."/>
            <person name="Lan T."/>
            <person name="Leclercq J."/>
            <person name="Lepelley M."/>
            <person name="Leroy T."/>
            <person name="Li L.T."/>
            <person name="Librado P."/>
            <person name="Lopez L."/>
            <person name="Munoz A."/>
            <person name="Noel B."/>
            <person name="Pallavicini A."/>
            <person name="Perrotta G."/>
            <person name="Poncet V."/>
            <person name="Pot D."/>
            <person name="Priyono X."/>
            <person name="Rigoreau M."/>
            <person name="Rouard M."/>
            <person name="Rozas J."/>
            <person name="Tranchant-Dubreuil C."/>
            <person name="VanBuren R."/>
            <person name="Zhang Q."/>
            <person name="Andrade A.C."/>
            <person name="Argout X."/>
            <person name="Bertrand B."/>
            <person name="de Kochko A."/>
            <person name="Graziosi G."/>
            <person name="Henry R.J."/>
            <person name="Jayarama X."/>
            <person name="Ming R."/>
            <person name="Nagai C."/>
            <person name="Rounsley S."/>
            <person name="Sankoff D."/>
            <person name="Giuliano G."/>
            <person name="Albert V.A."/>
            <person name="Wincker P."/>
            <person name="Lashermes P."/>
        </authorList>
    </citation>
    <scope>NUCLEOTIDE SEQUENCE [LARGE SCALE GENOMIC DNA]</scope>
    <source>
        <strain evidence="6">cv. DH200-94</strain>
    </source>
</reference>
<dbReference type="PhylomeDB" id="A0A068VEY3"/>
<dbReference type="STRING" id="49390.A0A068VEY3"/>
<feature type="compositionally biased region" description="Polar residues" evidence="2">
    <location>
        <begin position="137"/>
        <end position="154"/>
    </location>
</feature>
<keyword evidence="1" id="KW-0175">Coiled coil</keyword>
<keyword evidence="6" id="KW-1185">Reference proteome</keyword>
<evidence type="ECO:0000259" key="3">
    <source>
        <dbReference type="Pfam" id="PF04782"/>
    </source>
</evidence>
<evidence type="ECO:0000313" key="6">
    <source>
        <dbReference type="Proteomes" id="UP000295252"/>
    </source>
</evidence>
<feature type="domain" description="DUF632" evidence="3">
    <location>
        <begin position="332"/>
        <end position="674"/>
    </location>
</feature>
<name>A0A068VEY3_COFCA</name>
<evidence type="ECO:0000313" key="5">
    <source>
        <dbReference type="EMBL" id="CDP19129.1"/>
    </source>
</evidence>
<accession>A0A068VEY3</accession>
<evidence type="ECO:0000256" key="2">
    <source>
        <dbReference type="SAM" id="MobiDB-lite"/>
    </source>
</evidence>
<dbReference type="Pfam" id="PF04783">
    <property type="entry name" value="DUF630"/>
    <property type="match status" value="1"/>
</dbReference>
<dbReference type="InterPro" id="IPR006867">
    <property type="entry name" value="DUF632"/>
</dbReference>
<sequence length="785" mass="88195">MGASNSRMEEDKALQLCRERKKFIGQALNARCSLAANHISYIEALKVTGTALSKFVEPEAPVESSIYTSTSATPEPHVLNEKSASQFSYSSPAFYQLADATRNISPSSSPPSSRHYRENHMKFRGTFSSKVEEKPSIPQTFSVTSATPESTTPRSVARPETLPFEPPPLPPETPPWDYFGLSHAVDNHFSSLEQTKLNQESKYAAEIRQLREEEGISELGGDEKFSSPGREESLESEDEFDEPSAATLVRSFENVNRAEESIATNNSPATPSAESIASDSRVLKRLKNNSPDLTPLRATSEAAGGNDIKTTPMEDDDNTNVEDRVAPKDFFMSMKEIEYLFGKASESGREVPRMLEANKFHFRPIVPGKENGSMTASFLKSCFSCGEDPSQVQEEPPQTDVKYLTWHRTTSSRSSSSRNLPGANSIDDIEDLTKSLLDSLSMISGSHASTIDRLYAWEKKLYDEVKASEQIRRKYDAKRKLLRQQESNAEKASRVDKTRAVVKDLHSRIRVAIHRIDSISKKIEDLRDRELQPQLEELIEGLRRMWGVMFDCHKLQLHIISVAYTPGNTKIYIHSDSRRQIVIHLESELSSLSSCFTKWMNAQKTYVETINKWLYKCVLQLEKSSKRKKKSQHPPLRQHGPPIYTTCGLWLDMLNNLPTDSVVDSIKSLATEVAHFLPRQDKNQGKSANHPHSASGQDGDLGTKMLGDEAAEDWTRGLDQFRVSLAGFLRKMSQFAESSVNMFTELQKGIEDAKKSYEQSKVPIEKILTKIGILTCIQITKLQII</sequence>
<evidence type="ECO:0008006" key="7">
    <source>
        <dbReference type="Google" id="ProtNLM"/>
    </source>
</evidence>
<dbReference type="FunCoup" id="A0A068VEY3">
    <property type="interactions" value="1734"/>
</dbReference>
<dbReference type="PANTHER" id="PTHR21450:SF6">
    <property type="entry name" value="EXPRESSED PROTEIN"/>
    <property type="match status" value="1"/>
</dbReference>
<dbReference type="InParanoid" id="A0A068VEY3"/>
<dbReference type="AlphaFoldDB" id="A0A068VEY3"/>
<feature type="region of interest" description="Disordered" evidence="2">
    <location>
        <begin position="260"/>
        <end position="321"/>
    </location>
</feature>
<dbReference type="Pfam" id="PF04782">
    <property type="entry name" value="DUF632"/>
    <property type="match status" value="1"/>
</dbReference>
<feature type="domain" description="DUF630" evidence="4">
    <location>
        <begin position="1"/>
        <end position="59"/>
    </location>
</feature>
<feature type="coiled-coil region" evidence="1">
    <location>
        <begin position="468"/>
        <end position="529"/>
    </location>
</feature>
<gene>
    <name evidence="5" type="ORF">GSCOC_T00009385001</name>
</gene>
<feature type="compositionally biased region" description="Polar residues" evidence="2">
    <location>
        <begin position="262"/>
        <end position="278"/>
    </location>
</feature>
<evidence type="ECO:0000256" key="1">
    <source>
        <dbReference type="SAM" id="Coils"/>
    </source>
</evidence>
<organism evidence="5 6">
    <name type="scientific">Coffea canephora</name>
    <name type="common">Robusta coffee</name>
    <dbReference type="NCBI Taxonomy" id="49390"/>
    <lineage>
        <taxon>Eukaryota</taxon>
        <taxon>Viridiplantae</taxon>
        <taxon>Streptophyta</taxon>
        <taxon>Embryophyta</taxon>
        <taxon>Tracheophyta</taxon>
        <taxon>Spermatophyta</taxon>
        <taxon>Magnoliopsida</taxon>
        <taxon>eudicotyledons</taxon>
        <taxon>Gunneridae</taxon>
        <taxon>Pentapetalae</taxon>
        <taxon>asterids</taxon>
        <taxon>lamiids</taxon>
        <taxon>Gentianales</taxon>
        <taxon>Rubiaceae</taxon>
        <taxon>Ixoroideae</taxon>
        <taxon>Gardenieae complex</taxon>
        <taxon>Bertiereae - Coffeeae clade</taxon>
        <taxon>Coffeeae</taxon>
        <taxon>Coffea</taxon>
    </lineage>
</organism>
<feature type="region of interest" description="Disordered" evidence="2">
    <location>
        <begin position="679"/>
        <end position="702"/>
    </location>
</feature>
<evidence type="ECO:0000259" key="4">
    <source>
        <dbReference type="Pfam" id="PF04783"/>
    </source>
</evidence>
<dbReference type="EMBL" id="HG739438">
    <property type="protein sequence ID" value="CDP19129.1"/>
    <property type="molecule type" value="Genomic_DNA"/>
</dbReference>
<dbReference type="InterPro" id="IPR006868">
    <property type="entry name" value="DUF630"/>
</dbReference>
<feature type="region of interest" description="Disordered" evidence="2">
    <location>
        <begin position="127"/>
        <end position="169"/>
    </location>
</feature>
<dbReference type="OMA" id="TPQWDFF"/>
<proteinExistence type="predicted"/>